<feature type="domain" description="Caspase family p20" evidence="1">
    <location>
        <begin position="347"/>
        <end position="396"/>
    </location>
</feature>
<dbReference type="InterPro" id="IPR003598">
    <property type="entry name" value="Ig_sub2"/>
</dbReference>
<dbReference type="CDD" id="cd00096">
    <property type="entry name" value="Ig"/>
    <property type="match status" value="1"/>
</dbReference>
<dbReference type="Proteomes" id="UP000276133">
    <property type="component" value="Unassembled WGS sequence"/>
</dbReference>
<dbReference type="InterPro" id="IPR003599">
    <property type="entry name" value="Ig_sub"/>
</dbReference>
<dbReference type="AlphaFoldDB" id="A0A3M7T039"/>
<reference evidence="3 4" key="1">
    <citation type="journal article" date="2018" name="Sci. Rep.">
        <title>Genomic signatures of local adaptation to the degree of environmental predictability in rotifers.</title>
        <authorList>
            <person name="Franch-Gras L."/>
            <person name="Hahn C."/>
            <person name="Garcia-Roger E.M."/>
            <person name="Carmona M.J."/>
            <person name="Serra M."/>
            <person name="Gomez A."/>
        </authorList>
    </citation>
    <scope>NUCLEOTIDE SEQUENCE [LARGE SCALE GENOMIC DNA]</scope>
    <source>
        <strain evidence="3">HYR1</strain>
    </source>
</reference>
<dbReference type="PANTHER" id="PTHR22576:SF37">
    <property type="entry name" value="MUCOSA-ASSOCIATED LYMPHOID TISSUE LYMPHOMA TRANSLOCATION PROTEIN 1"/>
    <property type="match status" value="1"/>
</dbReference>
<dbReference type="InterPro" id="IPR036179">
    <property type="entry name" value="Ig-like_dom_sf"/>
</dbReference>
<comment type="caution">
    <text evidence="3">The sequence shown here is derived from an EMBL/GenBank/DDBJ whole genome shotgun (WGS) entry which is preliminary data.</text>
</comment>
<dbReference type="GO" id="GO:0006508">
    <property type="term" value="P:proteolysis"/>
    <property type="evidence" value="ECO:0007669"/>
    <property type="project" value="InterPro"/>
</dbReference>
<gene>
    <name evidence="3" type="ORF">BpHYR1_001684</name>
</gene>
<dbReference type="SMART" id="SM00408">
    <property type="entry name" value="IGc2"/>
    <property type="match status" value="1"/>
</dbReference>
<dbReference type="InterPro" id="IPR029030">
    <property type="entry name" value="Caspase-like_dom_sf"/>
</dbReference>
<evidence type="ECO:0000313" key="3">
    <source>
        <dbReference type="EMBL" id="RNA41259.1"/>
    </source>
</evidence>
<dbReference type="EMBL" id="REGN01000526">
    <property type="protein sequence ID" value="RNA41259.1"/>
    <property type="molecule type" value="Genomic_DNA"/>
</dbReference>
<dbReference type="InterPro" id="IPR001309">
    <property type="entry name" value="Pept_C14_p20"/>
</dbReference>
<dbReference type="SUPFAM" id="SSF48726">
    <property type="entry name" value="Immunoglobulin"/>
    <property type="match status" value="2"/>
</dbReference>
<dbReference type="Gene3D" id="3.40.50.1460">
    <property type="match status" value="1"/>
</dbReference>
<evidence type="ECO:0000259" key="2">
    <source>
        <dbReference type="PROSITE" id="PS50835"/>
    </source>
</evidence>
<dbReference type="PANTHER" id="PTHR22576">
    <property type="entry name" value="MUCOSA ASSOCIATED LYMPHOID TISSUE LYMPHOMA TRANSLOCATION PROTEIN 1/PARACASPASE"/>
    <property type="match status" value="1"/>
</dbReference>
<dbReference type="Pfam" id="PF13927">
    <property type="entry name" value="Ig_3"/>
    <property type="match status" value="1"/>
</dbReference>
<evidence type="ECO:0000313" key="4">
    <source>
        <dbReference type="Proteomes" id="UP000276133"/>
    </source>
</evidence>
<dbReference type="OrthoDB" id="6414095at2759"/>
<proteinExistence type="predicted"/>
<dbReference type="GO" id="GO:0004197">
    <property type="term" value="F:cysteine-type endopeptidase activity"/>
    <property type="evidence" value="ECO:0007669"/>
    <property type="project" value="InterPro"/>
</dbReference>
<dbReference type="STRING" id="10195.A0A3M7T039"/>
<dbReference type="InterPro" id="IPR007110">
    <property type="entry name" value="Ig-like_dom"/>
</dbReference>
<dbReference type="SMART" id="SM00409">
    <property type="entry name" value="IG"/>
    <property type="match status" value="2"/>
</dbReference>
<dbReference type="PROSITE" id="PS50208">
    <property type="entry name" value="CASPASE_P20"/>
    <property type="match status" value="1"/>
</dbReference>
<name>A0A3M7T039_BRAPC</name>
<evidence type="ECO:0000259" key="1">
    <source>
        <dbReference type="PROSITE" id="PS50208"/>
    </source>
</evidence>
<dbReference type="Pfam" id="PF07679">
    <property type="entry name" value="I-set"/>
    <property type="match status" value="1"/>
</dbReference>
<keyword evidence="4" id="KW-1185">Reference proteome</keyword>
<dbReference type="InterPro" id="IPR013098">
    <property type="entry name" value="Ig_I-set"/>
</dbReference>
<feature type="domain" description="Ig-like" evidence="2">
    <location>
        <begin position="111"/>
        <end position="286"/>
    </location>
</feature>
<dbReference type="Gene3D" id="2.60.40.10">
    <property type="entry name" value="Immunoglobulins"/>
    <property type="match status" value="2"/>
</dbReference>
<dbReference type="SUPFAM" id="SSF52129">
    <property type="entry name" value="Caspase-like"/>
    <property type="match status" value="1"/>
</dbReference>
<protein>
    <submittedName>
        <fullName evidence="3">Mucosa-associated lymphoid tissue lymphoma translocation 1-like</fullName>
    </submittedName>
</protein>
<accession>A0A3M7T039</accession>
<organism evidence="3 4">
    <name type="scientific">Brachionus plicatilis</name>
    <name type="common">Marine rotifer</name>
    <name type="synonym">Brachionus muelleri</name>
    <dbReference type="NCBI Taxonomy" id="10195"/>
    <lineage>
        <taxon>Eukaryota</taxon>
        <taxon>Metazoa</taxon>
        <taxon>Spiralia</taxon>
        <taxon>Gnathifera</taxon>
        <taxon>Rotifera</taxon>
        <taxon>Eurotatoria</taxon>
        <taxon>Monogononta</taxon>
        <taxon>Pseudotrocha</taxon>
        <taxon>Ploima</taxon>
        <taxon>Brachionidae</taxon>
        <taxon>Brachionus</taxon>
    </lineage>
</organism>
<dbReference type="InterPro" id="IPR052039">
    <property type="entry name" value="Caspase-related_regulators"/>
</dbReference>
<dbReference type="PROSITE" id="PS50835">
    <property type="entry name" value="IG_LIKE"/>
    <property type="match status" value="1"/>
</dbReference>
<dbReference type="InterPro" id="IPR013783">
    <property type="entry name" value="Ig-like_fold"/>
</dbReference>
<sequence length="587" mass="67822">MDLNIKISEFLYSTNRDFIKFRNKLKDVLISSDWKLVLNNLPCVLKERIKLCDRDLTSIQKNPSQSLINFLSTRAVTLKDLYESFEILNIEDGLLLLGKQEECISIKQKYPLEDIIRIKSGQTIELFCLADSFPKPRYSFYDNNNQLVWENNCLSIKNANSTHSGIYKCVISQTRKNGQVFLENLFFRVQVIADLSENLKVYVSPLNIVTELEKSIDIKANVNELNKSKLKFEWFKTDLRTRETKFLSSNPTSTSSILKIENLSSNDIGRYTCQITRESTNEKVISPTGCVVQIKEKSDFDLKIALLIGNGDYEKDKNCYESCKECMKDYSHEWLSSLDIYDTIDFLKKIYENLGYIVLAFIDLNAEESLKCTRLFKMICDRAEKVSVLFHVLGHGHSHNHHDYLMPINTRTQYHFNGHHYNGLMNQISISNLHNFLELFISDDRVEPNKQFYVAVIWDLCRGQWDHQADTPGCLDIDSILNNTMDYTILYGCLTGNNEFFLMNELPYLGLPKGPIVTNLLIKHLKENLSLSEVGENINLELVELKSKVPFLNNLSKVKINSTLLKVNLWLKANQNTSYYNQIASDK</sequence>